<evidence type="ECO:0000256" key="1">
    <source>
        <dbReference type="PROSITE-ProRule" id="PRU00169"/>
    </source>
</evidence>
<name>A0A1X7AJ70_9GAMM</name>
<dbReference type="Proteomes" id="UP000196573">
    <property type="component" value="Unassembled WGS sequence"/>
</dbReference>
<dbReference type="EMBL" id="FWPT01000004">
    <property type="protein sequence ID" value="SMA45376.1"/>
    <property type="molecule type" value="Genomic_DNA"/>
</dbReference>
<dbReference type="PANTHER" id="PTHR33121">
    <property type="entry name" value="CYCLIC DI-GMP PHOSPHODIESTERASE PDEF"/>
    <property type="match status" value="1"/>
</dbReference>
<gene>
    <name evidence="4" type="primary">cph2_3</name>
    <name evidence="4" type="ORF">EHSB41UT_01906</name>
</gene>
<dbReference type="Pfam" id="PF00072">
    <property type="entry name" value="Response_reg"/>
    <property type="match status" value="1"/>
</dbReference>
<dbReference type="PROSITE" id="PS50110">
    <property type="entry name" value="RESPONSE_REGULATORY"/>
    <property type="match status" value="1"/>
</dbReference>
<dbReference type="CDD" id="cd01948">
    <property type="entry name" value="EAL"/>
    <property type="match status" value="1"/>
</dbReference>
<dbReference type="RefSeq" id="WP_087109218.1">
    <property type="nucleotide sequence ID" value="NZ_CBCSCN010000002.1"/>
</dbReference>
<dbReference type="GO" id="GO:0071111">
    <property type="term" value="F:cyclic-guanylate-specific phosphodiesterase activity"/>
    <property type="evidence" value="ECO:0007669"/>
    <property type="project" value="InterPro"/>
</dbReference>
<dbReference type="InterPro" id="IPR011006">
    <property type="entry name" value="CheY-like_superfamily"/>
</dbReference>
<accession>A0A1X7AJ70</accession>
<dbReference type="SMART" id="SM00052">
    <property type="entry name" value="EAL"/>
    <property type="match status" value="1"/>
</dbReference>
<evidence type="ECO:0000313" key="5">
    <source>
        <dbReference type="Proteomes" id="UP000196573"/>
    </source>
</evidence>
<feature type="domain" description="EAL" evidence="3">
    <location>
        <begin position="144"/>
        <end position="397"/>
    </location>
</feature>
<evidence type="ECO:0000259" key="3">
    <source>
        <dbReference type="PROSITE" id="PS50883"/>
    </source>
</evidence>
<dbReference type="SMART" id="SM00448">
    <property type="entry name" value="REC"/>
    <property type="match status" value="1"/>
</dbReference>
<sequence length="408" mass="46286">MTDEGKGLTLMVVEDNNFQRAVAAKVLEDLGCDHVLAASDGDDALRQIVGHPDRIHIVLSDLDMPGMDGVEFLRHLAERNLADAVVIASALDSALIHTVEDMAHEHGVQVLTNVEKPVTRDKMRGVIEQYRKERRSRNPAAEPEEFTVEDIRHGLDNDEFTVWYQPKVQIKDGAWISSEALSRWNHPEKGIVMPARYVPLLEEHGLIDLLTWKQVHQIIEDLRKWQMEGRNLSIAVNLSPVLLEDVDMPQKLEAIMAHHGVSTCRMTLELTETAVMKNVARSLETLARLRMKGFPLSIDDFGTGFSNFQQLNRIPFTELKIDRTFIRDLETKASARTIVESNIELAQRMKLKAVAEGVEQIDEWNTLAGMGCDLVQGYFVARPMPWNHLDSWEQGWQQRFQAGLSDQN</sequence>
<dbReference type="InterPro" id="IPR035919">
    <property type="entry name" value="EAL_sf"/>
</dbReference>
<feature type="modified residue" description="4-aspartylphosphate" evidence="1">
    <location>
        <position position="61"/>
    </location>
</feature>
<dbReference type="SUPFAM" id="SSF141868">
    <property type="entry name" value="EAL domain-like"/>
    <property type="match status" value="1"/>
</dbReference>
<dbReference type="InterPro" id="IPR001633">
    <property type="entry name" value="EAL_dom"/>
</dbReference>
<dbReference type="Pfam" id="PF00563">
    <property type="entry name" value="EAL"/>
    <property type="match status" value="1"/>
</dbReference>
<dbReference type="PROSITE" id="PS50883">
    <property type="entry name" value="EAL"/>
    <property type="match status" value="1"/>
</dbReference>
<feature type="domain" description="Response regulatory" evidence="2">
    <location>
        <begin position="9"/>
        <end position="131"/>
    </location>
</feature>
<evidence type="ECO:0000313" key="4">
    <source>
        <dbReference type="EMBL" id="SMA45376.1"/>
    </source>
</evidence>
<proteinExistence type="predicted"/>
<dbReference type="Gene3D" id="3.20.20.450">
    <property type="entry name" value="EAL domain"/>
    <property type="match status" value="1"/>
</dbReference>
<keyword evidence="5" id="KW-1185">Reference proteome</keyword>
<protein>
    <submittedName>
        <fullName evidence="4">Phytochrome-like protein cph2</fullName>
    </submittedName>
</protein>
<dbReference type="AlphaFoldDB" id="A0A1X7AJ70"/>
<dbReference type="InterPro" id="IPR050706">
    <property type="entry name" value="Cyclic-di-GMP_PDE-like"/>
</dbReference>
<dbReference type="Gene3D" id="3.40.50.2300">
    <property type="match status" value="1"/>
</dbReference>
<evidence type="ECO:0000259" key="2">
    <source>
        <dbReference type="PROSITE" id="PS50110"/>
    </source>
</evidence>
<organism evidence="4 5">
    <name type="scientific">Parendozoicomonas haliclonae</name>
    <dbReference type="NCBI Taxonomy" id="1960125"/>
    <lineage>
        <taxon>Bacteria</taxon>
        <taxon>Pseudomonadati</taxon>
        <taxon>Pseudomonadota</taxon>
        <taxon>Gammaproteobacteria</taxon>
        <taxon>Oceanospirillales</taxon>
        <taxon>Endozoicomonadaceae</taxon>
        <taxon>Parendozoicomonas</taxon>
    </lineage>
</organism>
<keyword evidence="1" id="KW-0597">Phosphoprotein</keyword>
<dbReference type="OrthoDB" id="9812358at2"/>
<dbReference type="PANTHER" id="PTHR33121:SF79">
    <property type="entry name" value="CYCLIC DI-GMP PHOSPHODIESTERASE PDED-RELATED"/>
    <property type="match status" value="1"/>
</dbReference>
<dbReference type="InterPro" id="IPR001789">
    <property type="entry name" value="Sig_transdc_resp-reg_receiver"/>
</dbReference>
<dbReference type="SUPFAM" id="SSF52172">
    <property type="entry name" value="CheY-like"/>
    <property type="match status" value="1"/>
</dbReference>
<reference evidence="4 5" key="1">
    <citation type="submission" date="2017-03" db="EMBL/GenBank/DDBJ databases">
        <authorList>
            <person name="Afonso C.L."/>
            <person name="Miller P.J."/>
            <person name="Scott M.A."/>
            <person name="Spackman E."/>
            <person name="Goraichik I."/>
            <person name="Dimitrov K.M."/>
            <person name="Suarez D.L."/>
            <person name="Swayne D.E."/>
        </authorList>
    </citation>
    <scope>NUCLEOTIDE SEQUENCE [LARGE SCALE GENOMIC DNA]</scope>
    <source>
        <strain evidence="4">SB41UT1</strain>
    </source>
</reference>
<dbReference type="GO" id="GO:0000160">
    <property type="term" value="P:phosphorelay signal transduction system"/>
    <property type="evidence" value="ECO:0007669"/>
    <property type="project" value="InterPro"/>
</dbReference>